<evidence type="ECO:0000259" key="2">
    <source>
        <dbReference type="Pfam" id="PF00534"/>
    </source>
</evidence>
<dbReference type="InterPro" id="IPR001296">
    <property type="entry name" value="Glyco_trans_1"/>
</dbReference>
<evidence type="ECO:0000259" key="3">
    <source>
        <dbReference type="Pfam" id="PF13439"/>
    </source>
</evidence>
<dbReference type="RefSeq" id="WP_309310125.1">
    <property type="nucleotide sequence ID" value="NZ_CP133592.1"/>
</dbReference>
<keyword evidence="1" id="KW-0808">Transferase</keyword>
<dbReference type="AlphaFoldDB" id="A0AA51YLA2"/>
<organism evidence="4 5">
    <name type="scientific">Methanolobus sediminis</name>
    <dbReference type="NCBI Taxonomy" id="3072978"/>
    <lineage>
        <taxon>Archaea</taxon>
        <taxon>Methanobacteriati</taxon>
        <taxon>Methanobacteriota</taxon>
        <taxon>Stenosarchaea group</taxon>
        <taxon>Methanomicrobia</taxon>
        <taxon>Methanosarcinales</taxon>
        <taxon>Methanosarcinaceae</taxon>
        <taxon>Methanolobus</taxon>
    </lineage>
</organism>
<evidence type="ECO:0000313" key="5">
    <source>
        <dbReference type="Proteomes" id="UP001182908"/>
    </source>
</evidence>
<accession>A0AA51YLA2</accession>
<keyword evidence="5" id="KW-1185">Reference proteome</keyword>
<dbReference type="PANTHER" id="PTHR46401">
    <property type="entry name" value="GLYCOSYLTRANSFERASE WBBK-RELATED"/>
    <property type="match status" value="1"/>
</dbReference>
<dbReference type="Pfam" id="PF00534">
    <property type="entry name" value="Glycos_transf_1"/>
    <property type="match status" value="1"/>
</dbReference>
<dbReference type="Proteomes" id="UP001182908">
    <property type="component" value="Chromosome"/>
</dbReference>
<gene>
    <name evidence="4" type="ORF">RE474_09425</name>
</gene>
<evidence type="ECO:0000313" key="4">
    <source>
        <dbReference type="EMBL" id="WMW24313.1"/>
    </source>
</evidence>
<dbReference type="CDD" id="cd03809">
    <property type="entry name" value="GT4_MtfB-like"/>
    <property type="match status" value="1"/>
</dbReference>
<dbReference type="GO" id="GO:0016757">
    <property type="term" value="F:glycosyltransferase activity"/>
    <property type="evidence" value="ECO:0007669"/>
    <property type="project" value="InterPro"/>
</dbReference>
<dbReference type="PANTHER" id="PTHR46401:SF2">
    <property type="entry name" value="GLYCOSYLTRANSFERASE WBBK-RELATED"/>
    <property type="match status" value="1"/>
</dbReference>
<protein>
    <submittedName>
        <fullName evidence="4">Glycosyltransferase family 1 protein</fullName>
    </submittedName>
</protein>
<dbReference type="Gene3D" id="3.40.50.2000">
    <property type="entry name" value="Glycogen Phosphorylase B"/>
    <property type="match status" value="2"/>
</dbReference>
<name>A0AA51YLA2_9EURY</name>
<proteinExistence type="predicted"/>
<feature type="domain" description="Glycosyltransferase subfamily 4-like N-terminal" evidence="3">
    <location>
        <begin position="15"/>
        <end position="180"/>
    </location>
</feature>
<sequence>MKILYDYSVFEFQRYGGISRYFYELITRLSTEEKVNLSLFQGLNVNEYALSEKKESFDSYYGHKWKYKKPASRYMAILFKLPNRILFDNYMRTSCADVYHPTYYRANLGKYTKPAIVLTVHDMIHELYPDQFIDSRFVIRAKKKSISAADLIICVSENTKRDLMKMYEVPEERIKVIYHGNALPKSNEYLKLADLKRNYSIEKPFLLYVGDRKTPYKNFHFLLEAYSEMFSERFDLVCFGGGKLTPNELKKIKNIKHSGKVIQLSGPDLLLASLYKNAFCFIYPSLYEGFGIPLLESMGQGCPIIASNTSSIPEVAGNAAFLFDPTSKDSLISSIELLEKNVVTRQKLIDNGFEREKEFSWEKTASETLKVYKAAYELKFGS</sequence>
<dbReference type="EMBL" id="CP133592">
    <property type="protein sequence ID" value="WMW24313.1"/>
    <property type="molecule type" value="Genomic_DNA"/>
</dbReference>
<dbReference type="SUPFAM" id="SSF53756">
    <property type="entry name" value="UDP-Glycosyltransferase/glycogen phosphorylase"/>
    <property type="match status" value="1"/>
</dbReference>
<feature type="domain" description="Glycosyl transferase family 1" evidence="2">
    <location>
        <begin position="202"/>
        <end position="354"/>
    </location>
</feature>
<evidence type="ECO:0000256" key="1">
    <source>
        <dbReference type="ARBA" id="ARBA00022679"/>
    </source>
</evidence>
<dbReference type="Pfam" id="PF13439">
    <property type="entry name" value="Glyco_transf_4"/>
    <property type="match status" value="1"/>
</dbReference>
<reference evidence="4 5" key="1">
    <citation type="submission" date="2023-08" db="EMBL/GenBank/DDBJ databases">
        <title>Methanolobus mangrovi sp. nov. and Methanolobus sediminis sp. nov, two novel methylotrophic methanogens isolated from mangrove sediments in China.</title>
        <authorList>
            <person name="Zhou J."/>
        </authorList>
    </citation>
    <scope>NUCLEOTIDE SEQUENCE [LARGE SCALE GENOMIC DNA]</scope>
    <source>
        <strain evidence="4 5">FTZ6</strain>
    </source>
</reference>
<dbReference type="InterPro" id="IPR028098">
    <property type="entry name" value="Glyco_trans_4-like_N"/>
</dbReference>
<dbReference type="GeneID" id="84232936"/>
<dbReference type="KEGG" id="mseb:RE474_09425"/>